<dbReference type="PROSITE" id="PS00170">
    <property type="entry name" value="CSA_PPIASE_1"/>
    <property type="match status" value="1"/>
</dbReference>
<dbReference type="InterPro" id="IPR029000">
    <property type="entry name" value="Cyclophilin-like_dom_sf"/>
</dbReference>
<dbReference type="InterPro" id="IPR002130">
    <property type="entry name" value="Cyclophilin-type_PPIase_dom"/>
</dbReference>
<dbReference type="AlphaFoldDB" id="A0AAD5UBK2"/>
<dbReference type="PROSITE" id="PS50072">
    <property type="entry name" value="CSA_PPIASE_2"/>
    <property type="match status" value="1"/>
</dbReference>
<feature type="region of interest" description="Disordered" evidence="8">
    <location>
        <begin position="115"/>
        <end position="138"/>
    </location>
</feature>
<dbReference type="PANTHER" id="PTHR11071">
    <property type="entry name" value="PEPTIDYL-PROLYL CIS-TRANS ISOMERASE"/>
    <property type="match status" value="1"/>
</dbReference>
<sequence length="304" mass="34231">MSVTNPKTTLFVGGLLPEITPQILRTAFIPFGEILSIQMPLDVDNQKHRGFAFIEYESQEDCQAALENMNLSELHGKLLKVNLARQGKYQQMQTKAVWEDEEFVLAKVPKDEEQQEALRAKAKKKEEPEEERPQKKLKKANPKVFFDITIDKSPVGRIVMELHMDIVPKTCENFRQLCTHEKGFGFRKSIFHRVIPQFMLQGGDFTNHDGTGGRSIYRGKFADENFVLKHNKPGVLSMANAGPNTNGSQFFITTEKTPWLDGKHVVFGFVSEGMDVVKQIEAMGTASGNPKKKITITSCGEITA</sequence>
<evidence type="ECO:0000256" key="5">
    <source>
        <dbReference type="ARBA" id="ARBA00023235"/>
    </source>
</evidence>
<dbReference type="Proteomes" id="UP001210925">
    <property type="component" value="Unassembled WGS sequence"/>
</dbReference>
<feature type="domain" description="PPIase cyclophilin-type" evidence="9">
    <location>
        <begin position="145"/>
        <end position="301"/>
    </location>
</feature>
<dbReference type="InterPro" id="IPR000504">
    <property type="entry name" value="RRM_dom"/>
</dbReference>
<gene>
    <name evidence="11" type="ORF">HK103_001109</name>
</gene>
<dbReference type="InterPro" id="IPR035979">
    <property type="entry name" value="RBD_domain_sf"/>
</dbReference>
<dbReference type="InterPro" id="IPR034168">
    <property type="entry name" value="PPIE_RRM"/>
</dbReference>
<feature type="domain" description="RRM" evidence="10">
    <location>
        <begin position="8"/>
        <end position="86"/>
    </location>
</feature>
<comment type="caution">
    <text evidence="11">The sequence shown here is derived from an EMBL/GenBank/DDBJ whole genome shotgun (WGS) entry which is preliminary data.</text>
</comment>
<dbReference type="Gene3D" id="2.40.100.10">
    <property type="entry name" value="Cyclophilin-like"/>
    <property type="match status" value="1"/>
</dbReference>
<reference evidence="11" key="1">
    <citation type="submission" date="2020-05" db="EMBL/GenBank/DDBJ databases">
        <title>Phylogenomic resolution of chytrid fungi.</title>
        <authorList>
            <person name="Stajich J.E."/>
            <person name="Amses K."/>
            <person name="Simmons R."/>
            <person name="Seto K."/>
            <person name="Myers J."/>
            <person name="Bonds A."/>
            <person name="Quandt C.A."/>
            <person name="Barry K."/>
            <person name="Liu P."/>
            <person name="Grigoriev I."/>
            <person name="Longcore J.E."/>
            <person name="James T.Y."/>
        </authorList>
    </citation>
    <scope>NUCLEOTIDE SEQUENCE</scope>
    <source>
        <strain evidence="11">PLAUS21</strain>
    </source>
</reference>
<dbReference type="InterPro" id="IPR012677">
    <property type="entry name" value="Nucleotide-bd_a/b_plait_sf"/>
</dbReference>
<dbReference type="InterPro" id="IPR020892">
    <property type="entry name" value="Cyclophilin-type_PPIase_CS"/>
</dbReference>
<keyword evidence="12" id="KW-1185">Reference proteome</keyword>
<feature type="compositionally biased region" description="Basic and acidic residues" evidence="8">
    <location>
        <begin position="115"/>
        <end position="134"/>
    </location>
</feature>
<evidence type="ECO:0000256" key="3">
    <source>
        <dbReference type="ARBA" id="ARBA00022884"/>
    </source>
</evidence>
<dbReference type="GO" id="GO:0003755">
    <property type="term" value="F:peptidyl-prolyl cis-trans isomerase activity"/>
    <property type="evidence" value="ECO:0007669"/>
    <property type="project" value="UniProtKB-KW"/>
</dbReference>
<evidence type="ECO:0000313" key="12">
    <source>
        <dbReference type="Proteomes" id="UP001210925"/>
    </source>
</evidence>
<evidence type="ECO:0000259" key="10">
    <source>
        <dbReference type="PROSITE" id="PS50102"/>
    </source>
</evidence>
<dbReference type="PROSITE" id="PS50102">
    <property type="entry name" value="RRM"/>
    <property type="match status" value="1"/>
</dbReference>
<evidence type="ECO:0000256" key="6">
    <source>
        <dbReference type="ARBA" id="ARBA00049785"/>
    </source>
</evidence>
<dbReference type="GO" id="GO:0003723">
    <property type="term" value="F:RNA binding"/>
    <property type="evidence" value="ECO:0007669"/>
    <property type="project" value="UniProtKB-UniRule"/>
</dbReference>
<evidence type="ECO:0000256" key="1">
    <source>
        <dbReference type="ARBA" id="ARBA00000971"/>
    </source>
</evidence>
<evidence type="ECO:0000256" key="4">
    <source>
        <dbReference type="ARBA" id="ARBA00023110"/>
    </source>
</evidence>
<name>A0AAD5UBK2_9FUNG</name>
<organism evidence="11 12">
    <name type="scientific">Boothiomyces macroporosus</name>
    <dbReference type="NCBI Taxonomy" id="261099"/>
    <lineage>
        <taxon>Eukaryota</taxon>
        <taxon>Fungi</taxon>
        <taxon>Fungi incertae sedis</taxon>
        <taxon>Chytridiomycota</taxon>
        <taxon>Chytridiomycota incertae sedis</taxon>
        <taxon>Chytridiomycetes</taxon>
        <taxon>Rhizophydiales</taxon>
        <taxon>Terramycetaceae</taxon>
        <taxon>Boothiomyces</taxon>
    </lineage>
</organism>
<keyword evidence="3 7" id="KW-0694">RNA-binding</keyword>
<dbReference type="SUPFAM" id="SSF50891">
    <property type="entry name" value="Cyclophilin-like"/>
    <property type="match status" value="1"/>
</dbReference>
<dbReference type="Pfam" id="PF00076">
    <property type="entry name" value="RRM_1"/>
    <property type="match status" value="1"/>
</dbReference>
<dbReference type="CDD" id="cd12347">
    <property type="entry name" value="RRM_PPIE"/>
    <property type="match status" value="1"/>
</dbReference>
<protein>
    <recommendedName>
        <fullName evidence="2">peptidylprolyl isomerase</fullName>
        <ecNumber evidence="2">5.2.1.8</ecNumber>
    </recommendedName>
    <alternativeName>
        <fullName evidence="6">Cyclophilin E</fullName>
    </alternativeName>
</protein>
<dbReference type="Pfam" id="PF00160">
    <property type="entry name" value="Pro_isomerase"/>
    <property type="match status" value="1"/>
</dbReference>
<dbReference type="SUPFAM" id="SSF54928">
    <property type="entry name" value="RNA-binding domain, RBD"/>
    <property type="match status" value="1"/>
</dbReference>
<dbReference type="GO" id="GO:0016018">
    <property type="term" value="F:cyclosporin A binding"/>
    <property type="evidence" value="ECO:0007669"/>
    <property type="project" value="TreeGrafter"/>
</dbReference>
<dbReference type="PRINTS" id="PR00153">
    <property type="entry name" value="CSAPPISMRASE"/>
</dbReference>
<dbReference type="Gene3D" id="3.30.70.330">
    <property type="match status" value="1"/>
</dbReference>
<dbReference type="EMBL" id="JADGKB010000127">
    <property type="protein sequence ID" value="KAJ3252864.1"/>
    <property type="molecule type" value="Genomic_DNA"/>
</dbReference>
<keyword evidence="5" id="KW-0413">Isomerase</keyword>
<evidence type="ECO:0000256" key="7">
    <source>
        <dbReference type="PROSITE-ProRule" id="PRU00176"/>
    </source>
</evidence>
<dbReference type="CDD" id="cd01926">
    <property type="entry name" value="cyclophilin_ABH_like"/>
    <property type="match status" value="1"/>
</dbReference>
<dbReference type="GO" id="GO:0006457">
    <property type="term" value="P:protein folding"/>
    <property type="evidence" value="ECO:0007669"/>
    <property type="project" value="InterPro"/>
</dbReference>
<accession>A0AAD5UBK2</accession>
<evidence type="ECO:0000256" key="2">
    <source>
        <dbReference type="ARBA" id="ARBA00013194"/>
    </source>
</evidence>
<comment type="catalytic activity">
    <reaction evidence="1">
        <text>[protein]-peptidylproline (omega=180) = [protein]-peptidylproline (omega=0)</text>
        <dbReference type="Rhea" id="RHEA:16237"/>
        <dbReference type="Rhea" id="RHEA-COMP:10747"/>
        <dbReference type="Rhea" id="RHEA-COMP:10748"/>
        <dbReference type="ChEBI" id="CHEBI:83833"/>
        <dbReference type="ChEBI" id="CHEBI:83834"/>
        <dbReference type="EC" id="5.2.1.8"/>
    </reaction>
</comment>
<dbReference type="SMART" id="SM00360">
    <property type="entry name" value="RRM"/>
    <property type="match status" value="1"/>
</dbReference>
<dbReference type="PANTHER" id="PTHR11071:SF561">
    <property type="entry name" value="PEPTIDYL-PROLYL CIS-TRANS ISOMERASE D-RELATED"/>
    <property type="match status" value="1"/>
</dbReference>
<keyword evidence="4" id="KW-0697">Rotamase</keyword>
<evidence type="ECO:0000313" key="11">
    <source>
        <dbReference type="EMBL" id="KAJ3252864.1"/>
    </source>
</evidence>
<proteinExistence type="predicted"/>
<dbReference type="FunFam" id="2.40.100.10:FF:000013">
    <property type="entry name" value="Peptidyl-prolyl cis-trans isomerase"/>
    <property type="match status" value="1"/>
</dbReference>
<evidence type="ECO:0000259" key="9">
    <source>
        <dbReference type="PROSITE" id="PS50072"/>
    </source>
</evidence>
<dbReference type="EC" id="5.2.1.8" evidence="2"/>
<dbReference type="GO" id="GO:0005737">
    <property type="term" value="C:cytoplasm"/>
    <property type="evidence" value="ECO:0007669"/>
    <property type="project" value="TreeGrafter"/>
</dbReference>
<evidence type="ECO:0000256" key="8">
    <source>
        <dbReference type="SAM" id="MobiDB-lite"/>
    </source>
</evidence>